<dbReference type="Proteomes" id="UP000007319">
    <property type="component" value="Plasmid AZOBR_p1"/>
</dbReference>
<accession>A0A9P1JV66</accession>
<reference evidence="2 3" key="1">
    <citation type="journal article" date="2011" name="PLoS Genet.">
        <title>Azospirillum genomes reveal transition of bacteria from aquatic to terrestrial environments.</title>
        <authorList>
            <person name="Wisniewski-Dye F."/>
            <person name="Borziak K."/>
            <person name="Khalsa-Moyers G."/>
            <person name="Alexandre G."/>
            <person name="Sukharnikov L.O."/>
            <person name="Wuichet K."/>
            <person name="Hurst G.B."/>
            <person name="McDonald W.H."/>
            <person name="Robertson J.S."/>
            <person name="Barbe V."/>
            <person name="Calteau A."/>
            <person name="Rouy Z."/>
            <person name="Mangenot S."/>
            <person name="Prigent-Combaret C."/>
            <person name="Normand P."/>
            <person name="Boyer M."/>
            <person name="Siguier P."/>
            <person name="Dessaux Y."/>
            <person name="Elmerich C."/>
            <person name="Condemine G."/>
            <person name="Krishnen G."/>
            <person name="Kennedy I."/>
            <person name="Paterson A.H."/>
            <person name="Gonzalez V."/>
            <person name="Mavingui P."/>
            <person name="Zhulin I.B."/>
        </authorList>
    </citation>
    <scope>NUCLEOTIDE SEQUENCE [LARGE SCALE GENOMIC DNA]</scope>
    <source>
        <strain evidence="2 3">Sp245</strain>
    </source>
</reference>
<feature type="region of interest" description="Disordered" evidence="1">
    <location>
        <begin position="1"/>
        <end position="21"/>
    </location>
</feature>
<keyword evidence="3" id="KW-1185">Reference proteome</keyword>
<sequence length="58" mass="6327">MGVKGSPRFARTSPDTVKGSRFNDRLGTCEADYASASFCRLDGHQLSVIRHRLSGQVS</sequence>
<proteinExistence type="predicted"/>
<gene>
    <name evidence="2" type="ORF">AZOBR_p170101</name>
</gene>
<dbReference type="KEGG" id="abs:AZOBR_p170101"/>
<organism evidence="2 3">
    <name type="scientific">Azospirillum baldaniorum</name>
    <dbReference type="NCBI Taxonomy" id="1064539"/>
    <lineage>
        <taxon>Bacteria</taxon>
        <taxon>Pseudomonadati</taxon>
        <taxon>Pseudomonadota</taxon>
        <taxon>Alphaproteobacteria</taxon>
        <taxon>Rhodospirillales</taxon>
        <taxon>Azospirillaceae</taxon>
        <taxon>Azospirillum</taxon>
    </lineage>
</organism>
<dbReference type="AlphaFoldDB" id="A0A9P1JV66"/>
<evidence type="ECO:0000256" key="1">
    <source>
        <dbReference type="SAM" id="MobiDB-lite"/>
    </source>
</evidence>
<protein>
    <submittedName>
        <fullName evidence="2">Uncharacterized protein</fullName>
    </submittedName>
</protein>
<evidence type="ECO:0000313" key="2">
    <source>
        <dbReference type="EMBL" id="CCD00345.1"/>
    </source>
</evidence>
<keyword evidence="2" id="KW-0614">Plasmid</keyword>
<geneLocation type="plasmid" evidence="2 3">
    <name>AZOBR_p1</name>
</geneLocation>
<evidence type="ECO:0000313" key="3">
    <source>
        <dbReference type="Proteomes" id="UP000007319"/>
    </source>
</evidence>
<name>A0A9P1JV66_9PROT</name>
<dbReference type="EMBL" id="HE577328">
    <property type="protein sequence ID" value="CCD00345.1"/>
    <property type="molecule type" value="Genomic_DNA"/>
</dbReference>